<protein>
    <submittedName>
        <fullName evidence="3">YdbH domain-containing protein</fullName>
    </submittedName>
</protein>
<dbReference type="AlphaFoldDB" id="A0A8T4IHZ1"/>
<organism evidence="3 4">
    <name type="scientific">Stakelama marina</name>
    <dbReference type="NCBI Taxonomy" id="2826939"/>
    <lineage>
        <taxon>Bacteria</taxon>
        <taxon>Pseudomonadati</taxon>
        <taxon>Pseudomonadota</taxon>
        <taxon>Alphaproteobacteria</taxon>
        <taxon>Sphingomonadales</taxon>
        <taxon>Sphingomonadaceae</taxon>
        <taxon>Stakelama</taxon>
    </lineage>
</organism>
<evidence type="ECO:0000256" key="2">
    <source>
        <dbReference type="SAM" id="Phobius"/>
    </source>
</evidence>
<evidence type="ECO:0000313" key="4">
    <source>
        <dbReference type="Proteomes" id="UP000676996"/>
    </source>
</evidence>
<reference evidence="3" key="1">
    <citation type="submission" date="2021-04" db="EMBL/GenBank/DDBJ databases">
        <title>Ouciella asimina sp. nov., isolated from the surface seawater in the hydrothermal field of Okinawa Trough.</title>
        <authorList>
            <person name="Shuang W."/>
        </authorList>
    </citation>
    <scope>NUCLEOTIDE SEQUENCE</scope>
    <source>
        <strain evidence="3">LXI357</strain>
    </source>
</reference>
<dbReference type="Proteomes" id="UP000676996">
    <property type="component" value="Unassembled WGS sequence"/>
</dbReference>
<keyword evidence="2" id="KW-0472">Membrane</keyword>
<name>A0A8T4IHZ1_9SPHN</name>
<keyword evidence="4" id="KW-1185">Reference proteome</keyword>
<proteinExistence type="predicted"/>
<comment type="caution">
    <text evidence="3">The sequence shown here is derived from an EMBL/GenBank/DDBJ whole genome shotgun (WGS) entry which is preliminary data.</text>
</comment>
<dbReference type="EMBL" id="JAGRQC010000004">
    <property type="protein sequence ID" value="MBR0553662.1"/>
    <property type="molecule type" value="Genomic_DNA"/>
</dbReference>
<evidence type="ECO:0000256" key="1">
    <source>
        <dbReference type="SAM" id="MobiDB-lite"/>
    </source>
</evidence>
<feature type="compositionally biased region" description="Basic and acidic residues" evidence="1">
    <location>
        <begin position="1029"/>
        <end position="1050"/>
    </location>
</feature>
<gene>
    <name evidence="3" type="ORF">J7S20_14220</name>
</gene>
<accession>A0A8T4IHZ1</accession>
<feature type="transmembrane region" description="Helical" evidence="2">
    <location>
        <begin position="20"/>
        <end position="40"/>
    </location>
</feature>
<dbReference type="InterPro" id="IPR021730">
    <property type="entry name" value="YdbH"/>
</dbReference>
<keyword evidence="2" id="KW-1133">Transmembrane helix</keyword>
<keyword evidence="2" id="KW-0812">Transmembrane</keyword>
<evidence type="ECO:0000313" key="3">
    <source>
        <dbReference type="EMBL" id="MBR0553662.1"/>
    </source>
</evidence>
<dbReference type="Pfam" id="PF11739">
    <property type="entry name" value="YdbH-like"/>
    <property type="match status" value="1"/>
</dbReference>
<sequence>MDDEPEAVSDARGRRGVSRLARVLAIVGAVLVVLLAGLWLQRKPIANHFVRNELERRGVPARYHIAELGLSTQRLTNVVIGDPAHPDLVADWVEVDTDVGLSGASVTGLRAGHVRLHGRLSGGKLSLGAIDKLLPPPTGKPFALPALDVSVADARMRLETPAGTVGLKVAGSGVLNDGFAGRLAAVAEHLDAGGCAVERAVASVAVSIADGQPSLKGPVRATEAKCGDVALNRAAANVDATLGEALDRWRGSTTIGAALLSMPQGKARNLSGDVTFDGGPQRTKGTVELASRRFAAPQLSGASLDISGRYVAGSAGNRFVGNVHAGGARLSQAAIDRVAALGGGAQGTPVGPLVDRLTRAVAVAGRSAEVRAELTAGLTGQRGEIGVSRLTFDARSGAQVTLSGGRGIRYRWPDAGLTLDGVLAMSGGDLPEAAIRLAQTAPGGPVSGTAIVQPYSANGARLALTPVEFSAAPDGNTRFSTRATLTGPLGNGGVDKLSLPLSGYWNGGARLTVNRKCVPMGFDRLAISGLVLDKARFTVCPQDGALLRVDGSRIGGGARIASPDLTGRIGSTPLTLAASGSAFRFTDNGFTLSDVAARLGQDSVTRIDVGHLTGRIAGGAVAGSFAGGAGQIGNVPLLMSDAAGDWRLAGGKLTLTGGLKIDDAQTDNKRFNTLESDDFTMTLVNSDISAGGVLKVPDSGVKVTDVQIAHDLSDGTGHADLAVPGITFGDTVQPSDITPLTFGVVANVQGTLSGHGHIEWDSAGVRSSGDFQTAGTDLAAAFGPVKGLSTKVHFTDLLGLVSAPDQVATVAEINTGIAVDDGEIRYKLLPDQRVRIDSASWPFAGGELTLDPTTLDFGQSRERRLTFRLKGVDAAQFVQRFDLSNITATGTFDGVLPMIFDENGGRIEGGHLETRTGGGSLAYTGEITQKDLGTWGNMAFQALRALRYDDLKITMNGPLAGEMVTQIKFRGVKQGEGAKSNFLIRRLAKLPFIFNIRIEAPFRQLLHSIQAYYDPSKLDTSKLPALIEQERKAAQAKREQDAPQADKRVQPAESEDMP</sequence>
<feature type="region of interest" description="Disordered" evidence="1">
    <location>
        <begin position="1029"/>
        <end position="1058"/>
    </location>
</feature>